<keyword evidence="13" id="KW-0408">Iron</keyword>
<evidence type="ECO:0000256" key="19">
    <source>
        <dbReference type="SAM" id="MobiDB-lite"/>
    </source>
</evidence>
<dbReference type="GO" id="GO:0046983">
    <property type="term" value="F:protein dimerization activity"/>
    <property type="evidence" value="ECO:0007669"/>
    <property type="project" value="InterPro"/>
</dbReference>
<evidence type="ECO:0000259" key="20">
    <source>
        <dbReference type="PROSITE" id="PS50109"/>
    </source>
</evidence>
<keyword evidence="12" id="KW-0067">ATP-binding</keyword>
<keyword evidence="18" id="KW-0175">Coiled coil</keyword>
<evidence type="ECO:0000256" key="8">
    <source>
        <dbReference type="ARBA" id="ARBA00022679"/>
    </source>
</evidence>
<evidence type="ECO:0000256" key="17">
    <source>
        <dbReference type="ARBA" id="ARBA00030800"/>
    </source>
</evidence>
<gene>
    <name evidence="21" type="primary">degS</name>
    <name evidence="21" type="ORF">PRECH8_24650</name>
</gene>
<comment type="function">
    <text evidence="16">Member of the two-component regulatory system NreB/NreC involved in the control of dissimilatory nitrate/nitrite reduction in response to oxygen. NreB functions as a direct oxygen sensor histidine kinase which is autophosphorylated, in the absence of oxygen, probably at the conserved histidine residue, and transfers its phosphate group probably to a conserved aspartate residue of NreC. NreB/NreC activates the expression of the nitrate (narGHJI) and nitrite (nir) reductase operons, as well as the putative nitrate transporter gene narT.</text>
</comment>
<dbReference type="PIRSF" id="PIRSF003169">
    <property type="entry name" value="STHK_DegS"/>
    <property type="match status" value="1"/>
</dbReference>
<comment type="cofactor">
    <cofactor evidence="2">
        <name>[4Fe-4S] cluster</name>
        <dbReference type="ChEBI" id="CHEBI:49883"/>
    </cofactor>
</comment>
<dbReference type="GO" id="GO:0000155">
    <property type="term" value="F:phosphorelay sensor kinase activity"/>
    <property type="evidence" value="ECO:0007669"/>
    <property type="project" value="InterPro"/>
</dbReference>
<dbReference type="Pfam" id="PF05384">
    <property type="entry name" value="DegS"/>
    <property type="match status" value="1"/>
</dbReference>
<keyword evidence="10" id="KW-0547">Nucleotide-binding</keyword>
<dbReference type="GO" id="GO:0005737">
    <property type="term" value="C:cytoplasm"/>
    <property type="evidence" value="ECO:0007669"/>
    <property type="project" value="UniProtKB-SubCell"/>
</dbReference>
<keyword evidence="8" id="KW-0808">Transferase</keyword>
<dbReference type="PANTHER" id="PTHR24421:SF55">
    <property type="entry name" value="SENSOR HISTIDINE KINASE YDFH"/>
    <property type="match status" value="1"/>
</dbReference>
<evidence type="ECO:0000256" key="7">
    <source>
        <dbReference type="ARBA" id="ARBA00022490"/>
    </source>
</evidence>
<evidence type="ECO:0000256" key="16">
    <source>
        <dbReference type="ARBA" id="ARBA00024827"/>
    </source>
</evidence>
<reference evidence="21" key="2">
    <citation type="journal article" date="2021" name="Data Brief">
        <title>Draft genome sequence data of the facultative, thermophilic, xylanolytic bacterium Paenibacillus sp. strain DA-C8.</title>
        <authorList>
            <person name="Chhe C."/>
            <person name="Uke A."/>
            <person name="Baramee S."/>
            <person name="Ungkulpasvich U."/>
            <person name="Tachaapaikoon C."/>
            <person name="Pason P."/>
            <person name="Waeonukul R."/>
            <person name="Ratanakhanokchai K."/>
            <person name="Kosugi A."/>
        </authorList>
    </citation>
    <scope>NUCLEOTIDE SEQUENCE</scope>
    <source>
        <strain evidence="21">DA-C8</strain>
    </source>
</reference>
<evidence type="ECO:0000256" key="14">
    <source>
        <dbReference type="ARBA" id="ARBA00023012"/>
    </source>
</evidence>
<dbReference type="InterPro" id="IPR016381">
    <property type="entry name" value="Sig_transdc_His_kinase_DegS"/>
</dbReference>
<evidence type="ECO:0000256" key="1">
    <source>
        <dbReference type="ARBA" id="ARBA00000085"/>
    </source>
</evidence>
<dbReference type="CDD" id="cd16917">
    <property type="entry name" value="HATPase_UhpB-NarQ-NarX-like"/>
    <property type="match status" value="1"/>
</dbReference>
<keyword evidence="7" id="KW-0963">Cytoplasm</keyword>
<dbReference type="Pfam" id="PF02518">
    <property type="entry name" value="HATPase_c"/>
    <property type="match status" value="1"/>
</dbReference>
<evidence type="ECO:0000256" key="15">
    <source>
        <dbReference type="ARBA" id="ARBA00023014"/>
    </source>
</evidence>
<feature type="coiled-coil region" evidence="18">
    <location>
        <begin position="108"/>
        <end position="142"/>
    </location>
</feature>
<dbReference type="EMBL" id="BMAQ01000035">
    <property type="protein sequence ID" value="GFR39169.1"/>
    <property type="molecule type" value="Genomic_DNA"/>
</dbReference>
<comment type="subcellular location">
    <subcellularLocation>
        <location evidence="3">Cytoplasm</location>
    </subcellularLocation>
</comment>
<dbReference type="InterPro" id="IPR005467">
    <property type="entry name" value="His_kinase_dom"/>
</dbReference>
<evidence type="ECO:0000256" key="13">
    <source>
        <dbReference type="ARBA" id="ARBA00023004"/>
    </source>
</evidence>
<evidence type="ECO:0000256" key="2">
    <source>
        <dbReference type="ARBA" id="ARBA00001966"/>
    </source>
</evidence>
<dbReference type="GO" id="GO:0005524">
    <property type="term" value="F:ATP binding"/>
    <property type="evidence" value="ECO:0007669"/>
    <property type="project" value="UniProtKB-KW"/>
</dbReference>
<evidence type="ECO:0000313" key="22">
    <source>
        <dbReference type="Proteomes" id="UP000654993"/>
    </source>
</evidence>
<sequence length="410" mass="47664">MGVNVQDIDRIIKNAIEVMEQSRYQIFEISEGARIELDAMRKELAITMEEIKVTIESVDRLELEFKRARNRLSEVSRDFKRYHEDDIRKAYESATRIQLDLTIQREKEARLRSRRDELQIRIRNLEQTIERAEVVASQMNVVSEYLSGDLSAVTYMLETAKNRQLLGLRIIMAQEEERKRISREIHDGVAQSMANLVLRTEYTERMLDKQQYDHVRAEFRNLKSQVRSGLEEVRRIIFNLRPMALDDLGLVPTLRKFVQDFEERTKIQTKFDVYGKEVRMQPGLEIAVYRFVQEAFTNVQKHALASRIDMTMVISDEQMTIQIVDDGIGFDMEELKEKMAKGDHFGIIGMRERVEMLEGRFEMNSAPGQGTEINLNIPINERKENHDECGDGAADGSERPDQKSTCHPGG</sequence>
<evidence type="ECO:0000256" key="9">
    <source>
        <dbReference type="ARBA" id="ARBA00022723"/>
    </source>
</evidence>
<keyword evidence="15" id="KW-0411">Iron-sulfur</keyword>
<dbReference type="RefSeq" id="WP_200967375.1">
    <property type="nucleotide sequence ID" value="NZ_BMAQ01000035.1"/>
</dbReference>
<keyword evidence="14" id="KW-0902">Two-component regulatory system</keyword>
<dbReference type="Gene3D" id="1.20.5.1930">
    <property type="match status" value="1"/>
</dbReference>
<keyword evidence="6" id="KW-0004">4Fe-4S</keyword>
<name>A0A916VGX3_9BACL</name>
<comment type="catalytic activity">
    <reaction evidence="1">
        <text>ATP + protein L-histidine = ADP + protein N-phospho-L-histidine.</text>
        <dbReference type="EC" id="2.7.13.3"/>
    </reaction>
</comment>
<evidence type="ECO:0000256" key="10">
    <source>
        <dbReference type="ARBA" id="ARBA00022741"/>
    </source>
</evidence>
<dbReference type="Pfam" id="PF07730">
    <property type="entry name" value="HisKA_3"/>
    <property type="match status" value="1"/>
</dbReference>
<dbReference type="InterPro" id="IPR011712">
    <property type="entry name" value="Sig_transdc_His_kin_sub3_dim/P"/>
</dbReference>
<evidence type="ECO:0000256" key="6">
    <source>
        <dbReference type="ARBA" id="ARBA00022485"/>
    </source>
</evidence>
<keyword evidence="22" id="KW-1185">Reference proteome</keyword>
<dbReference type="InterPro" id="IPR003594">
    <property type="entry name" value="HATPase_dom"/>
</dbReference>
<dbReference type="InterPro" id="IPR036890">
    <property type="entry name" value="HATPase_C_sf"/>
</dbReference>
<dbReference type="PRINTS" id="PR00344">
    <property type="entry name" value="BCTRLSENSOR"/>
</dbReference>
<dbReference type="InterPro" id="IPR004358">
    <property type="entry name" value="Sig_transdc_His_kin-like_C"/>
</dbReference>
<dbReference type="Gene3D" id="3.30.565.10">
    <property type="entry name" value="Histidine kinase-like ATPase, C-terminal domain"/>
    <property type="match status" value="1"/>
</dbReference>
<feature type="coiled-coil region" evidence="18">
    <location>
        <begin position="51"/>
        <end position="78"/>
    </location>
</feature>
<feature type="domain" description="Histidine kinase" evidence="20">
    <location>
        <begin position="180"/>
        <end position="381"/>
    </location>
</feature>
<dbReference type="PANTHER" id="PTHR24421">
    <property type="entry name" value="NITRATE/NITRITE SENSOR PROTEIN NARX-RELATED"/>
    <property type="match status" value="1"/>
</dbReference>
<dbReference type="SUPFAM" id="SSF55874">
    <property type="entry name" value="ATPase domain of HSP90 chaperone/DNA topoisomerase II/histidine kinase"/>
    <property type="match status" value="1"/>
</dbReference>
<dbReference type="AlphaFoldDB" id="A0A916VGX3"/>
<evidence type="ECO:0000256" key="3">
    <source>
        <dbReference type="ARBA" id="ARBA00004496"/>
    </source>
</evidence>
<dbReference type="InterPro" id="IPR008595">
    <property type="entry name" value="DegS"/>
</dbReference>
<dbReference type="PROSITE" id="PS50109">
    <property type="entry name" value="HIS_KIN"/>
    <property type="match status" value="1"/>
</dbReference>
<keyword evidence="11 21" id="KW-0418">Kinase</keyword>
<dbReference type="GO" id="GO:0046872">
    <property type="term" value="F:metal ion binding"/>
    <property type="evidence" value="ECO:0007669"/>
    <property type="project" value="UniProtKB-KW"/>
</dbReference>
<evidence type="ECO:0000256" key="18">
    <source>
        <dbReference type="SAM" id="Coils"/>
    </source>
</evidence>
<dbReference type="GO" id="GO:0051539">
    <property type="term" value="F:4 iron, 4 sulfur cluster binding"/>
    <property type="evidence" value="ECO:0007669"/>
    <property type="project" value="UniProtKB-KW"/>
</dbReference>
<dbReference type="GO" id="GO:0016020">
    <property type="term" value="C:membrane"/>
    <property type="evidence" value="ECO:0007669"/>
    <property type="project" value="InterPro"/>
</dbReference>
<organism evidence="21 22">
    <name type="scientific">Insulibacter thermoxylanivorax</name>
    <dbReference type="NCBI Taxonomy" id="2749268"/>
    <lineage>
        <taxon>Bacteria</taxon>
        <taxon>Bacillati</taxon>
        <taxon>Bacillota</taxon>
        <taxon>Bacilli</taxon>
        <taxon>Bacillales</taxon>
        <taxon>Paenibacillaceae</taxon>
        <taxon>Insulibacter</taxon>
    </lineage>
</organism>
<dbReference type="InterPro" id="IPR050482">
    <property type="entry name" value="Sensor_HK_TwoCompSys"/>
</dbReference>
<reference evidence="21" key="1">
    <citation type="submission" date="2020-08" db="EMBL/GenBank/DDBJ databases">
        <authorList>
            <person name="Uke A."/>
            <person name="Chhe C."/>
            <person name="Baramee S."/>
            <person name="Kosugi A."/>
        </authorList>
    </citation>
    <scope>NUCLEOTIDE SEQUENCE</scope>
    <source>
        <strain evidence="21">DA-C8</strain>
    </source>
</reference>
<comment type="caution">
    <text evidence="21">The sequence shown here is derived from an EMBL/GenBank/DDBJ whole genome shotgun (WGS) entry which is preliminary data.</text>
</comment>
<evidence type="ECO:0000256" key="12">
    <source>
        <dbReference type="ARBA" id="ARBA00022840"/>
    </source>
</evidence>
<evidence type="ECO:0000313" key="21">
    <source>
        <dbReference type="EMBL" id="GFR39169.1"/>
    </source>
</evidence>
<accession>A0A916VGX3</accession>
<dbReference type="EC" id="2.7.13.3" evidence="4"/>
<evidence type="ECO:0000256" key="11">
    <source>
        <dbReference type="ARBA" id="ARBA00022777"/>
    </source>
</evidence>
<dbReference type="SMART" id="SM00387">
    <property type="entry name" value="HATPase_c"/>
    <property type="match status" value="1"/>
</dbReference>
<dbReference type="Proteomes" id="UP000654993">
    <property type="component" value="Unassembled WGS sequence"/>
</dbReference>
<protein>
    <recommendedName>
        <fullName evidence="5">Oxygen sensor histidine kinase NreB</fullName>
        <ecNumber evidence="4">2.7.13.3</ecNumber>
    </recommendedName>
    <alternativeName>
        <fullName evidence="17">Nitrogen regulation protein B</fullName>
    </alternativeName>
</protein>
<feature type="region of interest" description="Disordered" evidence="19">
    <location>
        <begin position="382"/>
        <end position="410"/>
    </location>
</feature>
<proteinExistence type="predicted"/>
<evidence type="ECO:0000256" key="5">
    <source>
        <dbReference type="ARBA" id="ARBA00017322"/>
    </source>
</evidence>
<evidence type="ECO:0000256" key="4">
    <source>
        <dbReference type="ARBA" id="ARBA00012438"/>
    </source>
</evidence>
<keyword evidence="9" id="KW-0479">Metal-binding</keyword>